<name>A0A9W7L1R6_9STRA</name>
<dbReference type="InterPro" id="IPR025714">
    <property type="entry name" value="Methyltranfer_dom"/>
</dbReference>
<reference evidence="3" key="1">
    <citation type="journal article" date="2023" name="Commun. Biol.">
        <title>Genome analysis of Parmales, the sister group of diatoms, reveals the evolutionary specialization of diatoms from phago-mixotrophs to photoautotrophs.</title>
        <authorList>
            <person name="Ban H."/>
            <person name="Sato S."/>
            <person name="Yoshikawa S."/>
            <person name="Yamada K."/>
            <person name="Nakamura Y."/>
            <person name="Ichinomiya M."/>
            <person name="Sato N."/>
            <person name="Blanc-Mathieu R."/>
            <person name="Endo H."/>
            <person name="Kuwata A."/>
            <person name="Ogata H."/>
        </authorList>
    </citation>
    <scope>NUCLEOTIDE SEQUENCE [LARGE SCALE GENOMIC DNA]</scope>
</reference>
<dbReference type="Pfam" id="PF13679">
    <property type="entry name" value="Methyltransf_32"/>
    <property type="match status" value="1"/>
</dbReference>
<dbReference type="Proteomes" id="UP001165065">
    <property type="component" value="Unassembled WGS sequence"/>
</dbReference>
<evidence type="ECO:0000313" key="2">
    <source>
        <dbReference type="EMBL" id="GMI19727.1"/>
    </source>
</evidence>
<comment type="caution">
    <text evidence="2">The sequence shown here is derived from an EMBL/GenBank/DDBJ whole genome shotgun (WGS) entry which is preliminary data.</text>
</comment>
<evidence type="ECO:0000259" key="1">
    <source>
        <dbReference type="Pfam" id="PF13679"/>
    </source>
</evidence>
<keyword evidence="3" id="KW-1185">Reference proteome</keyword>
<dbReference type="SUPFAM" id="SSF53335">
    <property type="entry name" value="S-adenosyl-L-methionine-dependent methyltransferases"/>
    <property type="match status" value="1"/>
</dbReference>
<dbReference type="EMBL" id="BRYA01000499">
    <property type="protein sequence ID" value="GMI19727.1"/>
    <property type="molecule type" value="Genomic_DNA"/>
</dbReference>
<dbReference type="OrthoDB" id="206598at2759"/>
<dbReference type="AlphaFoldDB" id="A0A9W7L1R6"/>
<protein>
    <recommendedName>
        <fullName evidence="1">Methyltransferase domain-containing protein</fullName>
    </recommendedName>
</protein>
<dbReference type="InterPro" id="IPR029063">
    <property type="entry name" value="SAM-dependent_MTases_sf"/>
</dbReference>
<organism evidence="2 3">
    <name type="scientific">Triparma columacea</name>
    <dbReference type="NCBI Taxonomy" id="722753"/>
    <lineage>
        <taxon>Eukaryota</taxon>
        <taxon>Sar</taxon>
        <taxon>Stramenopiles</taxon>
        <taxon>Ochrophyta</taxon>
        <taxon>Bolidophyceae</taxon>
        <taxon>Parmales</taxon>
        <taxon>Triparmaceae</taxon>
        <taxon>Triparma</taxon>
    </lineage>
</organism>
<feature type="domain" description="Methyltransferase" evidence="1">
    <location>
        <begin position="186"/>
        <end position="305"/>
    </location>
</feature>
<sequence length="375" mass="40600">MAHAARNPVEFDRKFRAASDQVSDLTCYVCWTSLRGEACDCGGLICHFSPDTCGSHLNALLKGRRRGCGFGDRCKKVHLTEEAVMSKVEPFLKTAVPKPQASTAMLSRAGIPNPNPEEKKKCTVPPQVVLERIKKHADKSPYLQRFLSSPFLSDFLNDNDLRLLLASSKNRAKEICEALAASDRVLEILSRIPQARGPITVFDVCSGKGFLAAILSFLLPDCSIVMLDADGAMKVPHVNSRPNLSFLQVDIFSTECARLIERETGEGGACILVGVHLCGNLSPRLIDLGSSIPCSLGYVLCPCCLKGKLGSDCNDAGKKLGHGGNYKVLVDTMKAEAERRGEEGADVKIEFDGEMMSPKNGFIVSSNVCLMCSEG</sequence>
<proteinExistence type="predicted"/>
<gene>
    <name evidence="2" type="ORF">TrCOL_g11967</name>
</gene>
<accession>A0A9W7L1R6</accession>
<evidence type="ECO:0000313" key="3">
    <source>
        <dbReference type="Proteomes" id="UP001165065"/>
    </source>
</evidence>